<dbReference type="AlphaFoldDB" id="A0A0D8FPW6"/>
<evidence type="ECO:0000256" key="2">
    <source>
        <dbReference type="ARBA" id="ARBA00007581"/>
    </source>
</evidence>
<proteinExistence type="inferred from homology"/>
<sequence length="309" mass="34060">MLMLVVLAEGLTVLTLECNRGRSTQPLQTGLALRFGQCTTYKCMCNYNMVMLDNMPVLYLSHGAPPLLDDPLWISELKAWRKRLPTPQAILMISAHWESNPISLSASRQVPLVYDFWGFEDRFYQLEYAAPGSPVLGASVEQLLAEAHMSVDHDETRGLDHGAWVPLMVMFPEATVPVMQLSLPTLNPTQLFDLGKALAPLRDEGVLIIGSGFFTHNLRGMRWDAGPNAEPPSWSREFDEWGAQVLAAGEIDQLLNFQRSAPAAGIAHPRTEHFAPLFVTLGAGGSDQVVNEVDGFWFGLAKRSISVAG</sequence>
<evidence type="ECO:0000313" key="8">
    <source>
        <dbReference type="Proteomes" id="UP000032336"/>
    </source>
</evidence>
<dbReference type="Proteomes" id="UP000032336">
    <property type="component" value="Unassembled WGS sequence"/>
</dbReference>
<evidence type="ECO:0000256" key="3">
    <source>
        <dbReference type="ARBA" id="ARBA00022723"/>
    </source>
</evidence>
<feature type="domain" description="Extradiol ring-cleavage dioxygenase class III enzyme subunit B" evidence="6">
    <location>
        <begin position="78"/>
        <end position="288"/>
    </location>
</feature>
<dbReference type="GO" id="GO:0016702">
    <property type="term" value="F:oxidoreductase activity, acting on single donors with incorporation of molecular oxygen, incorporation of two atoms of oxygen"/>
    <property type="evidence" value="ECO:0007669"/>
    <property type="project" value="UniProtKB-ARBA"/>
</dbReference>
<dbReference type="PANTHER" id="PTHR30096:SF0">
    <property type="entry name" value="4,5-DOPA DIOXYGENASE EXTRADIOL-LIKE PROTEIN"/>
    <property type="match status" value="1"/>
</dbReference>
<comment type="similarity">
    <text evidence="2">Belongs to the DODA-type extradiol aromatic ring-opening dioxygenase family.</text>
</comment>
<keyword evidence="7" id="KW-0223">Dioxygenase</keyword>
<evidence type="ECO:0000256" key="4">
    <source>
        <dbReference type="ARBA" id="ARBA00022833"/>
    </source>
</evidence>
<comment type="caution">
    <text evidence="7">The sequence shown here is derived from an EMBL/GenBank/DDBJ whole genome shotgun (WGS) entry which is preliminary data.</text>
</comment>
<dbReference type="InterPro" id="IPR004183">
    <property type="entry name" value="Xdiol_dOase_suB"/>
</dbReference>
<keyword evidence="8" id="KW-1185">Reference proteome</keyword>
<dbReference type="SUPFAM" id="SSF53213">
    <property type="entry name" value="LigB-like"/>
    <property type="match status" value="1"/>
</dbReference>
<dbReference type="STRING" id="1121877.FEAC_29460"/>
<accession>A0A0D8FPW6</accession>
<protein>
    <submittedName>
        <fullName evidence="7">LigB family dioxygenase</fullName>
    </submittedName>
</protein>
<keyword evidence="4" id="KW-0862">Zinc</keyword>
<dbReference type="GO" id="GO:0008270">
    <property type="term" value="F:zinc ion binding"/>
    <property type="evidence" value="ECO:0007669"/>
    <property type="project" value="InterPro"/>
</dbReference>
<name>A0A0D8FPW6_9ACTN</name>
<keyword evidence="5" id="KW-0560">Oxidoreductase</keyword>
<dbReference type="GO" id="GO:0008198">
    <property type="term" value="F:ferrous iron binding"/>
    <property type="evidence" value="ECO:0007669"/>
    <property type="project" value="InterPro"/>
</dbReference>
<dbReference type="EMBL" id="JXUW01000049">
    <property type="protein sequence ID" value="KJE75313.1"/>
    <property type="molecule type" value="Genomic_DNA"/>
</dbReference>
<dbReference type="CDD" id="cd07363">
    <property type="entry name" value="45_DOPA_Dioxygenase"/>
    <property type="match status" value="1"/>
</dbReference>
<evidence type="ECO:0000259" key="6">
    <source>
        <dbReference type="Pfam" id="PF02900"/>
    </source>
</evidence>
<evidence type="ECO:0000256" key="5">
    <source>
        <dbReference type="ARBA" id="ARBA00023002"/>
    </source>
</evidence>
<comment type="cofactor">
    <cofactor evidence="1">
        <name>Zn(2+)</name>
        <dbReference type="ChEBI" id="CHEBI:29105"/>
    </cofactor>
</comment>
<dbReference type="Gene3D" id="3.40.830.10">
    <property type="entry name" value="LigB-like"/>
    <property type="match status" value="1"/>
</dbReference>
<dbReference type="PANTHER" id="PTHR30096">
    <property type="entry name" value="4,5-DOPA DIOXYGENASE EXTRADIOL-LIKE PROTEIN"/>
    <property type="match status" value="1"/>
</dbReference>
<evidence type="ECO:0000256" key="1">
    <source>
        <dbReference type="ARBA" id="ARBA00001947"/>
    </source>
</evidence>
<dbReference type="eggNOG" id="COG3384">
    <property type="taxonomic scope" value="Bacteria"/>
</dbReference>
<organism evidence="7 8">
    <name type="scientific">Ferrimicrobium acidiphilum DSM 19497</name>
    <dbReference type="NCBI Taxonomy" id="1121877"/>
    <lineage>
        <taxon>Bacteria</taxon>
        <taxon>Bacillati</taxon>
        <taxon>Actinomycetota</taxon>
        <taxon>Acidimicrobiia</taxon>
        <taxon>Acidimicrobiales</taxon>
        <taxon>Acidimicrobiaceae</taxon>
        <taxon>Ferrimicrobium</taxon>
    </lineage>
</organism>
<dbReference type="InterPro" id="IPR014436">
    <property type="entry name" value="Extradiol_dOase_DODA"/>
</dbReference>
<keyword evidence="3" id="KW-0479">Metal-binding</keyword>
<evidence type="ECO:0000313" key="7">
    <source>
        <dbReference type="EMBL" id="KJE75313.1"/>
    </source>
</evidence>
<gene>
    <name evidence="7" type="ORF">FEAC_29460</name>
</gene>
<dbReference type="Pfam" id="PF02900">
    <property type="entry name" value="LigB"/>
    <property type="match status" value="1"/>
</dbReference>
<dbReference type="PATRIC" id="fig|1121877.4.peg.3328"/>
<reference evidence="7 8" key="1">
    <citation type="submission" date="2015-01" db="EMBL/GenBank/DDBJ databases">
        <title>Draft genome of the acidophilic iron oxidizer Ferrimicrobium acidiphilum strain T23.</title>
        <authorList>
            <person name="Poehlein A."/>
            <person name="Eisen S."/>
            <person name="Schloemann M."/>
            <person name="Johnson B.D."/>
            <person name="Daniel R."/>
            <person name="Muehling M."/>
        </authorList>
    </citation>
    <scope>NUCLEOTIDE SEQUENCE [LARGE SCALE GENOMIC DNA]</scope>
    <source>
        <strain evidence="7 8">T23</strain>
    </source>
</reference>